<reference evidence="5 6" key="1">
    <citation type="submission" date="2018-09" db="EMBL/GenBank/DDBJ databases">
        <title>Insights into the microbiota of Asian seabass (Lates calcarifer) with tenacibaculosis symptoms and description of sp. nov. Tenacibaculum singaporense.</title>
        <authorList>
            <person name="Miyake S."/>
            <person name="Soh M."/>
            <person name="Azman M.N."/>
            <person name="Ngoh S.Y."/>
            <person name="Orban L."/>
            <person name="Seedorf H."/>
        </authorList>
    </citation>
    <scope>NUCLEOTIDE SEQUENCE [LARGE SCALE GENOMIC DNA]</scope>
    <source>
        <strain evidence="5 6">DSM 13764</strain>
    </source>
</reference>
<dbReference type="EMBL" id="CP032544">
    <property type="protein sequence ID" value="AZJ33686.1"/>
    <property type="molecule type" value="Genomic_DNA"/>
</dbReference>
<dbReference type="RefSeq" id="WP_073181657.1">
    <property type="nucleotide sequence ID" value="NZ_CP032544.1"/>
</dbReference>
<accession>A0ABM7CIQ4</accession>
<dbReference type="Gene3D" id="3.40.50.2020">
    <property type="match status" value="2"/>
</dbReference>
<evidence type="ECO:0000256" key="2">
    <source>
        <dbReference type="RuleBase" id="RU004324"/>
    </source>
</evidence>
<protein>
    <submittedName>
        <fullName evidence="5">Ribose-phosphate pyrophosphokinase</fullName>
    </submittedName>
</protein>
<dbReference type="InterPro" id="IPR029099">
    <property type="entry name" value="Pribosyltran_N"/>
</dbReference>
<feature type="domain" description="Ribose-phosphate pyrophosphokinase N-terminal" evidence="4">
    <location>
        <begin position="20"/>
        <end position="107"/>
    </location>
</feature>
<sequence length="278" mass="30799">MILNLDKSFAPYGTENNVDYNFFTFSGGEPHIKIISELENVSEVTITHRIQSFNDIGTLLLATNALKNMGITKLNVVLPYFPAARQDRLMGSGEPLSVKVYADIINAQNFKSVTVFDPHSEVTPALLNNCKVIDNHKFIELVTQQLSEDLTLISPDGGALKKIYKVAAYLQNYEVVECSKSRNVKTGQLTGFKVYTDDLQGKDCLIVDDICDGGGTFLGLAKELKAKNAGNLYLAISHGIFSKGFDELEKHFTKIFTTDSFKTIENDNCIQIELGKLL</sequence>
<dbReference type="InterPro" id="IPR000836">
    <property type="entry name" value="PRTase_dom"/>
</dbReference>
<dbReference type="SMART" id="SM01400">
    <property type="entry name" value="Pribosyltran_N"/>
    <property type="match status" value="1"/>
</dbReference>
<dbReference type="Pfam" id="PF00156">
    <property type="entry name" value="Pribosyltran"/>
    <property type="match status" value="1"/>
</dbReference>
<dbReference type="Proteomes" id="UP000269693">
    <property type="component" value="Chromosome"/>
</dbReference>
<evidence type="ECO:0000313" key="6">
    <source>
        <dbReference type="Proteomes" id="UP000269693"/>
    </source>
</evidence>
<keyword evidence="6" id="KW-1185">Reference proteome</keyword>
<feature type="domain" description="Phosphoribosyltransferase" evidence="3">
    <location>
        <begin position="147"/>
        <end position="256"/>
    </location>
</feature>
<name>A0ABM7CIQ4_9FLAO</name>
<dbReference type="PANTHER" id="PTHR10210">
    <property type="entry name" value="RIBOSE-PHOSPHATE DIPHOSPHOKINASE FAMILY MEMBER"/>
    <property type="match status" value="1"/>
</dbReference>
<dbReference type="InterPro" id="IPR005946">
    <property type="entry name" value="Rib-P_diPkinase"/>
</dbReference>
<dbReference type="PANTHER" id="PTHR10210:SF41">
    <property type="entry name" value="RIBOSE-PHOSPHATE PYROPHOSPHOKINASE 1, CHLOROPLASTIC"/>
    <property type="match status" value="1"/>
</dbReference>
<gene>
    <name evidence="5" type="ORF">D6200_14355</name>
</gene>
<dbReference type="SUPFAM" id="SSF53271">
    <property type="entry name" value="PRTase-like"/>
    <property type="match status" value="1"/>
</dbReference>
<keyword evidence="1 2" id="KW-0545">Nucleotide biosynthesis</keyword>
<evidence type="ECO:0000259" key="4">
    <source>
        <dbReference type="Pfam" id="PF13793"/>
    </source>
</evidence>
<evidence type="ECO:0000313" key="5">
    <source>
        <dbReference type="EMBL" id="AZJ33686.1"/>
    </source>
</evidence>
<comment type="similarity">
    <text evidence="2">Belongs to the ribose-phosphate pyrophosphokinase family.</text>
</comment>
<dbReference type="Pfam" id="PF13793">
    <property type="entry name" value="Pribosyltran_N"/>
    <property type="match status" value="1"/>
</dbReference>
<evidence type="ECO:0000256" key="1">
    <source>
        <dbReference type="ARBA" id="ARBA00022727"/>
    </source>
</evidence>
<organism evidence="5 6">
    <name type="scientific">Tenacibaculum mesophilum</name>
    <dbReference type="NCBI Taxonomy" id="104268"/>
    <lineage>
        <taxon>Bacteria</taxon>
        <taxon>Pseudomonadati</taxon>
        <taxon>Bacteroidota</taxon>
        <taxon>Flavobacteriia</taxon>
        <taxon>Flavobacteriales</taxon>
        <taxon>Flavobacteriaceae</taxon>
        <taxon>Tenacibaculum</taxon>
    </lineage>
</organism>
<dbReference type="InterPro" id="IPR029057">
    <property type="entry name" value="PRTase-like"/>
</dbReference>
<proteinExistence type="inferred from homology"/>
<dbReference type="CDD" id="cd06223">
    <property type="entry name" value="PRTases_typeI"/>
    <property type="match status" value="1"/>
</dbReference>
<evidence type="ECO:0000259" key="3">
    <source>
        <dbReference type="Pfam" id="PF00156"/>
    </source>
</evidence>
<dbReference type="NCBIfam" id="TIGR01251">
    <property type="entry name" value="ribP_PPkin"/>
    <property type="match status" value="1"/>
</dbReference>